<dbReference type="Proteomes" id="UP000195514">
    <property type="component" value="Chromosome I"/>
</dbReference>
<dbReference type="SUPFAM" id="SSF82171">
    <property type="entry name" value="DPP6 N-terminal domain-like"/>
    <property type="match status" value="1"/>
</dbReference>
<organism evidence="1 2">
    <name type="scientific">Candidatus Brevifilum fermentans</name>
    <dbReference type="NCBI Taxonomy" id="1986204"/>
    <lineage>
        <taxon>Bacteria</taxon>
        <taxon>Bacillati</taxon>
        <taxon>Chloroflexota</taxon>
        <taxon>Anaerolineae</taxon>
        <taxon>Anaerolineales</taxon>
        <taxon>Anaerolineaceae</taxon>
        <taxon>Candidatus Brevifilum</taxon>
    </lineage>
</organism>
<dbReference type="EMBL" id="LT859958">
    <property type="protein sequence ID" value="SMX53160.1"/>
    <property type="molecule type" value="Genomic_DNA"/>
</dbReference>
<dbReference type="Gene3D" id="2.130.10.10">
    <property type="entry name" value="YVTN repeat-like/Quinoprotein amine dehydrogenase"/>
    <property type="match status" value="1"/>
</dbReference>
<evidence type="ECO:0000313" key="2">
    <source>
        <dbReference type="Proteomes" id="UP000195514"/>
    </source>
</evidence>
<dbReference type="KEGG" id="abat:CFX1CAM_0094"/>
<dbReference type="InterPro" id="IPR015943">
    <property type="entry name" value="WD40/YVTN_repeat-like_dom_sf"/>
</dbReference>
<dbReference type="AlphaFoldDB" id="A0A1Y6K551"/>
<evidence type="ECO:0000313" key="1">
    <source>
        <dbReference type="EMBL" id="SMX53160.1"/>
    </source>
</evidence>
<dbReference type="RefSeq" id="WP_087861118.1">
    <property type="nucleotide sequence ID" value="NZ_LT859958.1"/>
</dbReference>
<gene>
    <name evidence="1" type="ORF">CFX1CAM_0094</name>
</gene>
<name>A0A1Y6K551_9CHLR</name>
<sequence>MSSRIPPAADLWRRENNWVFDEEVAFQNRFNDPNSGLPIYQLTNEPIVSSNIYPEAPISTPDGKHFIFSRRMALSSHYTYWIADTETHWIRQVTDEENATAPIFNPKDGCFYYLDNANLKRIFLEDFSRELLFTIDSNLFPTHGALIPTGGLRSFDKTGRFAVLTAKTEKNNMVTALIDLEDRTVKTAYSDPEALNPHPQISQNVHSLLLIQVNNGIQYDKEGNLLTLVGEKGASLVACEIDGSNPVLLQVGFSLLERIQGHQCWVGKENKVITTTHRRKTTDAEWIQDQIVMISVEENIPKVISEGPGFTHIHTDPEGRFWISDCNKSGDIYIGSIETGKYKLVCHSKSSFGSAQETHPHPFFIGNKNIIGWNSDCSGIPQIYMTKIPDGFFNAIE</sequence>
<proteinExistence type="predicted"/>
<protein>
    <submittedName>
        <fullName evidence="1">Uncharacterized protein</fullName>
    </submittedName>
</protein>
<reference evidence="2" key="1">
    <citation type="submission" date="2017-05" db="EMBL/GenBank/DDBJ databases">
        <authorList>
            <person name="Kirkegaard R."/>
            <person name="Mcilroy J S."/>
        </authorList>
    </citation>
    <scope>NUCLEOTIDE SEQUENCE [LARGE SCALE GENOMIC DNA]</scope>
</reference>
<accession>A0A1Y6K551</accession>
<keyword evidence="2" id="KW-1185">Reference proteome</keyword>
<dbReference type="OrthoDB" id="9812686at2"/>